<dbReference type="SUPFAM" id="SSF69318">
    <property type="entry name" value="Integrin alpha N-terminal domain"/>
    <property type="match status" value="1"/>
</dbReference>
<proteinExistence type="predicted"/>
<accession>X1IHY3</accession>
<feature type="non-terminal residue" evidence="2">
    <location>
        <position position="293"/>
    </location>
</feature>
<comment type="caution">
    <text evidence="2">The sequence shown here is derived from an EMBL/GenBank/DDBJ whole genome shotgun (WGS) entry which is preliminary data.</text>
</comment>
<name>X1IHY3_9ZZZZ</name>
<evidence type="ECO:0000313" key="2">
    <source>
        <dbReference type="EMBL" id="GAH57173.1"/>
    </source>
</evidence>
<sequence>MFTQQNDGTFRPLHVPLFIKDSITEDVDAALFDADGDGDFDLYIVRGGNEVPVTNSLLADRLLINDGKGGFNKCEKGSLPFMAYNGSCVRPADFDCDGDLDLFVGSRSVPGAYGLSPDQLLLENDGNGIFKDVTDFRMKGLKDAGMVTDARWMDYDQDGDPDLVLVGEWMKVCMFRNDEGHFTDITGVTGLDETSGWWNCIQVADVDRDGDLDLIGGNLGLNSLLKASKQEPVEMYVNDFDNNGSLDQVICSYHNGISYPMASLDELAGQIAGLKKKYPNYSDFGGKTAKDIL</sequence>
<dbReference type="Gene3D" id="2.130.10.130">
    <property type="entry name" value="Integrin alpha, N-terminal"/>
    <property type="match status" value="1"/>
</dbReference>
<evidence type="ECO:0008006" key="3">
    <source>
        <dbReference type="Google" id="ProtNLM"/>
    </source>
</evidence>
<dbReference type="InterPro" id="IPR013517">
    <property type="entry name" value="FG-GAP"/>
</dbReference>
<dbReference type="EMBL" id="BARU01018496">
    <property type="protein sequence ID" value="GAH57173.1"/>
    <property type="molecule type" value="Genomic_DNA"/>
</dbReference>
<organism evidence="2">
    <name type="scientific">marine sediment metagenome</name>
    <dbReference type="NCBI Taxonomy" id="412755"/>
    <lineage>
        <taxon>unclassified sequences</taxon>
        <taxon>metagenomes</taxon>
        <taxon>ecological metagenomes</taxon>
    </lineage>
</organism>
<reference evidence="2" key="1">
    <citation type="journal article" date="2014" name="Front. Microbiol.">
        <title>High frequency of phylogenetically diverse reductive dehalogenase-homologous genes in deep subseafloor sedimentary metagenomes.</title>
        <authorList>
            <person name="Kawai M."/>
            <person name="Futagami T."/>
            <person name="Toyoda A."/>
            <person name="Takaki Y."/>
            <person name="Nishi S."/>
            <person name="Hori S."/>
            <person name="Arai W."/>
            <person name="Tsubouchi T."/>
            <person name="Morono Y."/>
            <person name="Uchiyama I."/>
            <person name="Ito T."/>
            <person name="Fujiyama A."/>
            <person name="Inagaki F."/>
            <person name="Takami H."/>
        </authorList>
    </citation>
    <scope>NUCLEOTIDE SEQUENCE</scope>
    <source>
        <strain evidence="2">Expedition CK06-06</strain>
    </source>
</reference>
<dbReference type="AlphaFoldDB" id="X1IHY3"/>
<gene>
    <name evidence="2" type="ORF">S03H2_30570</name>
</gene>
<protein>
    <recommendedName>
        <fullName evidence="3">ASPIC/UnbV domain-containing protein</fullName>
    </recommendedName>
</protein>
<dbReference type="InterPro" id="IPR028994">
    <property type="entry name" value="Integrin_alpha_N"/>
</dbReference>
<dbReference type="PANTHER" id="PTHR46580:SF4">
    <property type="entry name" value="ATP_GTP-BINDING PROTEIN"/>
    <property type="match status" value="1"/>
</dbReference>
<evidence type="ECO:0000256" key="1">
    <source>
        <dbReference type="ARBA" id="ARBA00022729"/>
    </source>
</evidence>
<dbReference type="Pfam" id="PF13517">
    <property type="entry name" value="FG-GAP_3"/>
    <property type="match status" value="2"/>
</dbReference>
<dbReference type="PANTHER" id="PTHR46580">
    <property type="entry name" value="SENSOR KINASE-RELATED"/>
    <property type="match status" value="1"/>
</dbReference>
<keyword evidence="1" id="KW-0732">Signal</keyword>